<name>A0A4Y9RTY8_9BURK</name>
<dbReference type="Proteomes" id="UP000298438">
    <property type="component" value="Unassembled WGS sequence"/>
</dbReference>
<reference evidence="1 2" key="1">
    <citation type="submission" date="2019-03" db="EMBL/GenBank/DDBJ databases">
        <title>Draft Genome Sequence of Massilia arenosa sp. nov., a Novel Massilia Species Isolated from a Sandy-loam Maize Soil.</title>
        <authorList>
            <person name="Raths R."/>
            <person name="Peta V."/>
            <person name="Bucking H."/>
        </authorList>
    </citation>
    <scope>NUCLEOTIDE SEQUENCE [LARGE SCALE GENOMIC DNA]</scope>
    <source>
        <strain evidence="1 2">MC02</strain>
    </source>
</reference>
<gene>
    <name evidence="1" type="ORF">E4L96_23005</name>
</gene>
<dbReference type="InterPro" id="IPR032710">
    <property type="entry name" value="NTF2-like_dom_sf"/>
</dbReference>
<evidence type="ECO:0008006" key="3">
    <source>
        <dbReference type="Google" id="ProtNLM"/>
    </source>
</evidence>
<sequence length="146" mass="16546">MASIDSIMAALYDVISGPVGKQRDWNRFHSLFAPGARMMAIGMKPDGTVVHRPMTPAEYVEKNEKGLMDIGFFESEKARTVEQFGELAHVFTTYEARKGSMTAEPFMRGINSVQLISDGKRWYIANIIWRAEDAKLKLPARYLQSR</sequence>
<evidence type="ECO:0000313" key="2">
    <source>
        <dbReference type="Proteomes" id="UP000298438"/>
    </source>
</evidence>
<accession>A0A4Y9RTY8</accession>
<protein>
    <recommendedName>
        <fullName evidence="3">Nuclear transport factor 2 family protein</fullName>
    </recommendedName>
</protein>
<evidence type="ECO:0000313" key="1">
    <source>
        <dbReference type="EMBL" id="TFW10718.1"/>
    </source>
</evidence>
<dbReference type="AlphaFoldDB" id="A0A4Y9RTY8"/>
<dbReference type="Gene3D" id="3.10.450.50">
    <property type="match status" value="1"/>
</dbReference>
<keyword evidence="2" id="KW-1185">Reference proteome</keyword>
<dbReference type="EMBL" id="SPVF01000274">
    <property type="protein sequence ID" value="TFW10718.1"/>
    <property type="molecule type" value="Genomic_DNA"/>
</dbReference>
<dbReference type="OrthoDB" id="8754772at2"/>
<dbReference type="SUPFAM" id="SSF54427">
    <property type="entry name" value="NTF2-like"/>
    <property type="match status" value="1"/>
</dbReference>
<comment type="caution">
    <text evidence="1">The sequence shown here is derived from an EMBL/GenBank/DDBJ whole genome shotgun (WGS) entry which is preliminary data.</text>
</comment>
<organism evidence="1 2">
    <name type="scientific">Zemynaea arenosa</name>
    <dbReference type="NCBI Taxonomy" id="2561931"/>
    <lineage>
        <taxon>Bacteria</taxon>
        <taxon>Pseudomonadati</taxon>
        <taxon>Pseudomonadota</taxon>
        <taxon>Betaproteobacteria</taxon>
        <taxon>Burkholderiales</taxon>
        <taxon>Oxalobacteraceae</taxon>
        <taxon>Telluria group</taxon>
        <taxon>Zemynaea</taxon>
    </lineage>
</organism>
<proteinExistence type="predicted"/>